<dbReference type="PANTHER" id="PTHR12768">
    <property type="entry name" value="BECLIN 1"/>
    <property type="match status" value="1"/>
</dbReference>
<proteinExistence type="inferred from homology"/>
<dbReference type="Pfam" id="PF04111">
    <property type="entry name" value="APG6"/>
    <property type="match status" value="1"/>
</dbReference>
<feature type="domain" description="Atg6/beclin coiled-coil" evidence="5">
    <location>
        <begin position="154"/>
        <end position="282"/>
    </location>
</feature>
<dbReference type="GO" id="GO:0000423">
    <property type="term" value="P:mitophagy"/>
    <property type="evidence" value="ECO:0007669"/>
    <property type="project" value="TreeGrafter"/>
</dbReference>
<sequence length="665" mass="74647">MYCQKCRNPLKLDGSLADLNPAAFDLLVASSAQQPPKRSQSARVTYPHEPERRALYDRVSRHTGPPIFKKQGSGVRGDGHPRDSSAMSFVLLTESQVAPPRLTTPHEQPGPSQQRRASFSTGQRADGRTAQPHEAERVNRLFEILSARSDIDHPICVECAEMLVDGLQKRLESSVRERDAYASYLKQVQADVPTEDEITEAERRLAEARKEEVEAMKELEELEKEKAALDAEIMSFEEESQKLDAEEEQFWRDRNAFSSKLTEFQNERDSINSKFDHDSQLLTKLQRANVYNDTFSIHHDGNFATINGLRLGKLSSKPVDWPEINAAWGQALLLVVTVADKLGYKFDGYEPQPMGSASKIIKYEHISPASSRVGAHRSGPPPAPKKSVLDLYCTGDLPLQMLWNRSFDKGMVAFLELVRQLGVFVHEQTKADSGTHAYAANPLVLPYKIEGDKIGDDRIGHFSIRLGITNDEGWTKACKFALTCCKFLIAHASNSKPFDIFYGVGRVTSSGIHHSGTQTCRQNMHTEEGLRQALRHRLPLGLAGPGDQERSLRVFKLDRFQAYLKYRGWKNPAGDEYFAEVRNEANNYTDKRDRYILGMMKNIGQEIHRATGVFNTKTPDGGPPKILDMCMAPGAFLNIAMEHKPEAQAQAFSFPLEKGGYKIQI</sequence>
<dbReference type="Proteomes" id="UP000319160">
    <property type="component" value="Unassembled WGS sequence"/>
</dbReference>
<dbReference type="GO" id="GO:0000045">
    <property type="term" value="P:autophagosome assembly"/>
    <property type="evidence" value="ECO:0007669"/>
    <property type="project" value="TreeGrafter"/>
</dbReference>
<dbReference type="OrthoDB" id="20368at2759"/>
<evidence type="ECO:0000313" key="6">
    <source>
        <dbReference type="EMBL" id="TRX87962.1"/>
    </source>
</evidence>
<comment type="similarity">
    <text evidence="1">Belongs to the beclin family.</text>
</comment>
<feature type="region of interest" description="Disordered" evidence="3">
    <location>
        <begin position="62"/>
        <end position="84"/>
    </location>
</feature>
<dbReference type="EMBL" id="VFLP01000106">
    <property type="protein sequence ID" value="TRX87962.1"/>
    <property type="molecule type" value="Genomic_DNA"/>
</dbReference>
<keyword evidence="2" id="KW-0175">Coiled coil</keyword>
<dbReference type="GO" id="GO:0000407">
    <property type="term" value="C:phagophore assembly site"/>
    <property type="evidence" value="ECO:0007669"/>
    <property type="project" value="TreeGrafter"/>
</dbReference>
<dbReference type="GO" id="GO:0043548">
    <property type="term" value="F:phosphatidylinositol 3-kinase binding"/>
    <property type="evidence" value="ECO:0007669"/>
    <property type="project" value="TreeGrafter"/>
</dbReference>
<evidence type="ECO:0000259" key="5">
    <source>
        <dbReference type="Pfam" id="PF17675"/>
    </source>
</evidence>
<feature type="compositionally biased region" description="Polar residues" evidence="3">
    <location>
        <begin position="31"/>
        <end position="43"/>
    </location>
</feature>
<dbReference type="Pfam" id="PF17675">
    <property type="entry name" value="APG6_N"/>
    <property type="match status" value="1"/>
</dbReference>
<evidence type="ECO:0000256" key="3">
    <source>
        <dbReference type="SAM" id="MobiDB-lite"/>
    </source>
</evidence>
<gene>
    <name evidence="6" type="ORF">FHL15_011135</name>
</gene>
<dbReference type="InterPro" id="IPR040455">
    <property type="entry name" value="Atg6_BARA"/>
</dbReference>
<reference evidence="7" key="1">
    <citation type="submission" date="2019-06" db="EMBL/GenBank/DDBJ databases">
        <title>Draft genome sequence of the griseofulvin-producing fungus Xylaria cubensis strain G536.</title>
        <authorList>
            <person name="Mead M.E."/>
            <person name="Raja H.A."/>
            <person name="Steenwyk J.L."/>
            <person name="Knowles S.L."/>
            <person name="Oberlies N.H."/>
            <person name="Rokas A."/>
        </authorList>
    </citation>
    <scope>NUCLEOTIDE SEQUENCE [LARGE SCALE GENOMIC DNA]</scope>
    <source>
        <strain evidence="7">G536</strain>
    </source>
</reference>
<evidence type="ECO:0000256" key="1">
    <source>
        <dbReference type="ARBA" id="ARBA00005965"/>
    </source>
</evidence>
<dbReference type="Gene3D" id="1.10.418.40">
    <property type="entry name" value="Autophagy protein 6/Beclin 1"/>
    <property type="match status" value="1"/>
</dbReference>
<dbReference type="InterPro" id="IPR038274">
    <property type="entry name" value="Atg6/Beclin_C_sf"/>
</dbReference>
<accession>A0A553HJ43</accession>
<dbReference type="STRING" id="2512241.A0A553HJ43"/>
<comment type="caution">
    <text evidence="6">The sequence shown here is derived from an EMBL/GenBank/DDBJ whole genome shotgun (WGS) entry which is preliminary data.</text>
</comment>
<dbReference type="GO" id="GO:0006995">
    <property type="term" value="P:cellular response to nitrogen starvation"/>
    <property type="evidence" value="ECO:0007669"/>
    <property type="project" value="TreeGrafter"/>
</dbReference>
<dbReference type="InterPro" id="IPR007243">
    <property type="entry name" value="Atg6/Beclin"/>
</dbReference>
<evidence type="ECO:0000313" key="7">
    <source>
        <dbReference type="Proteomes" id="UP000319160"/>
    </source>
</evidence>
<dbReference type="Gene3D" id="6.10.250.3110">
    <property type="match status" value="1"/>
</dbReference>
<keyword evidence="7" id="KW-1185">Reference proteome</keyword>
<evidence type="ECO:0000256" key="2">
    <source>
        <dbReference type="SAM" id="Coils"/>
    </source>
</evidence>
<feature type="region of interest" description="Disordered" evidence="3">
    <location>
        <begin position="100"/>
        <end position="135"/>
    </location>
</feature>
<dbReference type="AlphaFoldDB" id="A0A553HJ43"/>
<evidence type="ECO:0000259" key="4">
    <source>
        <dbReference type="Pfam" id="PF04111"/>
    </source>
</evidence>
<dbReference type="GO" id="GO:0030674">
    <property type="term" value="F:protein-macromolecule adaptor activity"/>
    <property type="evidence" value="ECO:0007669"/>
    <property type="project" value="TreeGrafter"/>
</dbReference>
<dbReference type="FunFam" id="1.10.418.40:FF:000005">
    <property type="entry name" value="Autophagy protein Apg6, putative"/>
    <property type="match status" value="1"/>
</dbReference>
<dbReference type="PANTHER" id="PTHR12768:SF4">
    <property type="entry name" value="BECLIN-1"/>
    <property type="match status" value="1"/>
</dbReference>
<feature type="region of interest" description="Disordered" evidence="3">
    <location>
        <begin position="31"/>
        <end position="50"/>
    </location>
</feature>
<feature type="compositionally biased region" description="Basic and acidic residues" evidence="3">
    <location>
        <begin position="125"/>
        <end position="135"/>
    </location>
</feature>
<dbReference type="GO" id="GO:0034271">
    <property type="term" value="C:phosphatidylinositol 3-kinase complex, class III, type I"/>
    <property type="evidence" value="ECO:0007669"/>
    <property type="project" value="TreeGrafter"/>
</dbReference>
<feature type="coiled-coil region" evidence="2">
    <location>
        <begin position="198"/>
        <end position="246"/>
    </location>
</feature>
<dbReference type="InterPro" id="IPR041691">
    <property type="entry name" value="Atg6/beclin_CC"/>
</dbReference>
<feature type="compositionally biased region" description="Polar residues" evidence="3">
    <location>
        <begin position="110"/>
        <end position="123"/>
    </location>
</feature>
<feature type="domain" description="Atg6 BARA" evidence="4">
    <location>
        <begin position="285"/>
        <end position="494"/>
    </location>
</feature>
<name>A0A553HJ43_9PEZI</name>
<organism evidence="6 7">
    <name type="scientific">Xylaria flabelliformis</name>
    <dbReference type="NCBI Taxonomy" id="2512241"/>
    <lineage>
        <taxon>Eukaryota</taxon>
        <taxon>Fungi</taxon>
        <taxon>Dikarya</taxon>
        <taxon>Ascomycota</taxon>
        <taxon>Pezizomycotina</taxon>
        <taxon>Sordariomycetes</taxon>
        <taxon>Xylariomycetidae</taxon>
        <taxon>Xylariales</taxon>
        <taxon>Xylariaceae</taxon>
        <taxon>Xylaria</taxon>
    </lineage>
</organism>
<protein>
    <submittedName>
        <fullName evidence="6">Uncharacterized protein</fullName>
    </submittedName>
</protein>
<dbReference type="GO" id="GO:0034272">
    <property type="term" value="C:phosphatidylinositol 3-kinase complex, class III, type II"/>
    <property type="evidence" value="ECO:0007669"/>
    <property type="project" value="TreeGrafter"/>
</dbReference>
<dbReference type="GO" id="GO:0045324">
    <property type="term" value="P:late endosome to vacuole transport"/>
    <property type="evidence" value="ECO:0007669"/>
    <property type="project" value="TreeGrafter"/>
</dbReference>